<feature type="compositionally biased region" description="Pro residues" evidence="1">
    <location>
        <begin position="493"/>
        <end position="516"/>
    </location>
</feature>
<organism evidence="2 3">
    <name type="scientific">Penaeus vannamei</name>
    <name type="common">Whiteleg shrimp</name>
    <name type="synonym">Litopenaeus vannamei</name>
    <dbReference type="NCBI Taxonomy" id="6689"/>
    <lineage>
        <taxon>Eukaryota</taxon>
        <taxon>Metazoa</taxon>
        <taxon>Ecdysozoa</taxon>
        <taxon>Arthropoda</taxon>
        <taxon>Crustacea</taxon>
        <taxon>Multicrustacea</taxon>
        <taxon>Malacostraca</taxon>
        <taxon>Eumalacostraca</taxon>
        <taxon>Eucarida</taxon>
        <taxon>Decapoda</taxon>
        <taxon>Dendrobranchiata</taxon>
        <taxon>Penaeoidea</taxon>
        <taxon>Penaeidae</taxon>
        <taxon>Penaeus</taxon>
    </lineage>
</organism>
<proteinExistence type="predicted"/>
<gene>
    <name evidence="2" type="ORF">C7M84_021103</name>
</gene>
<dbReference type="Proteomes" id="UP000283509">
    <property type="component" value="Unassembled WGS sequence"/>
</dbReference>
<reference evidence="2 3" key="2">
    <citation type="submission" date="2019-01" db="EMBL/GenBank/DDBJ databases">
        <title>The decoding of complex shrimp genome reveals the adaptation for benthos swimmer, frequently molting mechanism and breeding impact on genome.</title>
        <authorList>
            <person name="Sun Y."/>
            <person name="Gao Y."/>
            <person name="Yu Y."/>
        </authorList>
    </citation>
    <scope>NUCLEOTIDE SEQUENCE [LARGE SCALE GENOMIC DNA]</scope>
    <source>
        <tissue evidence="2">Muscle</tissue>
    </source>
</reference>
<sequence length="537" mass="58079">MTITVASVFPNPLASVCKIYLPLLSSFTLLPLFSSPFLHPPLFSFLTPSNSFLPILCQILPSPSPPSSLHSSLTPFLLLIPCHSLPPFFHSFLFSSLNLPSPIYLPLVTPFPPFFSHPHSSHDLNSLPPFIPFVHSFPPPSQSLIPLLLPSLSSHPSPPSILSCQLLPPSPIPTLFSSPPSPSILLPTPFPPLSSPSSLFSSLPSLYRHLIITPFRLLPPYTLSLFVTYALSHIKAYKFCVPTVQRLATLLTSPCPTLLPPPLVSSRPQPPPSSRPPRPLAYILPPHAPSLHAPPAARGPHRKVPGFCLFLASYSILNGFQRLTPNVFSSPAKETFDLAARDGASCLEKMKLRFAAISFLINGTIFLSPKETRSLSTLPPPPHPHPPSSPSPPPPPLPPLPPPPGPNSLWPPPPPPPLPPWRPRLQRSPDFLRRSACESADLGALLNRRGVISTPPSSTGVIHYPPHLPLPLHPPTHPLPFHPSTPLLHPLHPHPPSPPPPLPLPSSTPPPPPDPTCPGRTTSAPPRPAHFLPRLTA</sequence>
<protein>
    <submittedName>
        <fullName evidence="2">Uncharacterized protein</fullName>
    </submittedName>
</protein>
<dbReference type="EMBL" id="QCYY01004331">
    <property type="protein sequence ID" value="ROT61147.1"/>
    <property type="molecule type" value="Genomic_DNA"/>
</dbReference>
<comment type="caution">
    <text evidence="2">The sequence shown here is derived from an EMBL/GenBank/DDBJ whole genome shotgun (WGS) entry which is preliminary data.</text>
</comment>
<evidence type="ECO:0000256" key="1">
    <source>
        <dbReference type="SAM" id="MobiDB-lite"/>
    </source>
</evidence>
<feature type="region of interest" description="Disordered" evidence="1">
    <location>
        <begin position="372"/>
        <end position="426"/>
    </location>
</feature>
<feature type="region of interest" description="Disordered" evidence="1">
    <location>
        <begin position="475"/>
        <end position="537"/>
    </location>
</feature>
<evidence type="ECO:0000313" key="3">
    <source>
        <dbReference type="Proteomes" id="UP000283509"/>
    </source>
</evidence>
<dbReference type="AlphaFoldDB" id="A0A3R7MGF8"/>
<keyword evidence="3" id="KW-1185">Reference proteome</keyword>
<evidence type="ECO:0000313" key="2">
    <source>
        <dbReference type="EMBL" id="ROT61147.1"/>
    </source>
</evidence>
<reference evidence="2 3" key="1">
    <citation type="submission" date="2018-04" db="EMBL/GenBank/DDBJ databases">
        <authorList>
            <person name="Zhang X."/>
            <person name="Yuan J."/>
            <person name="Li F."/>
            <person name="Xiang J."/>
        </authorList>
    </citation>
    <scope>NUCLEOTIDE SEQUENCE [LARGE SCALE GENOMIC DNA]</scope>
    <source>
        <tissue evidence="2">Muscle</tissue>
    </source>
</reference>
<feature type="compositionally biased region" description="Pro residues" evidence="1">
    <location>
        <begin position="378"/>
        <end position="422"/>
    </location>
</feature>
<name>A0A3R7MGF8_PENVA</name>
<accession>A0A3R7MGF8</accession>